<protein>
    <recommendedName>
        <fullName evidence="4">Tyr recombinase domain-containing protein</fullName>
    </recommendedName>
</protein>
<dbReference type="GO" id="GO:0015074">
    <property type="term" value="P:DNA integration"/>
    <property type="evidence" value="ECO:0007669"/>
    <property type="project" value="InterPro"/>
</dbReference>
<gene>
    <name evidence="2" type="ORF">MPLG2_0471</name>
</gene>
<dbReference type="GO" id="GO:0003677">
    <property type="term" value="F:DNA binding"/>
    <property type="evidence" value="ECO:0007669"/>
    <property type="project" value="InterPro"/>
</dbReference>
<dbReference type="InterPro" id="IPR013762">
    <property type="entry name" value="Integrase-like_cat_sf"/>
</dbReference>
<name>A0A2N9JBJ5_9ACTN</name>
<dbReference type="KEGG" id="mgg:MPLG2_0471"/>
<evidence type="ECO:0000313" key="2">
    <source>
        <dbReference type="EMBL" id="SPD85507.1"/>
    </source>
</evidence>
<dbReference type="EMBL" id="LT985188">
    <property type="protein sequence ID" value="SPD85507.1"/>
    <property type="molecule type" value="Genomic_DNA"/>
</dbReference>
<dbReference type="AlphaFoldDB" id="A0A2N9JBJ5"/>
<evidence type="ECO:0008006" key="4">
    <source>
        <dbReference type="Google" id="ProtNLM"/>
    </source>
</evidence>
<keyword evidence="3" id="KW-1185">Reference proteome</keyword>
<reference evidence="2 3" key="1">
    <citation type="submission" date="2018-02" db="EMBL/GenBank/DDBJ databases">
        <authorList>
            <person name="Cohen D.B."/>
            <person name="Kent A.D."/>
        </authorList>
    </citation>
    <scope>NUCLEOTIDE SEQUENCE [LARGE SCALE GENOMIC DNA]</scope>
    <source>
        <strain evidence="2">1</strain>
    </source>
</reference>
<organism evidence="2 3">
    <name type="scientific">Micropruina glycogenica</name>
    <dbReference type="NCBI Taxonomy" id="75385"/>
    <lineage>
        <taxon>Bacteria</taxon>
        <taxon>Bacillati</taxon>
        <taxon>Actinomycetota</taxon>
        <taxon>Actinomycetes</taxon>
        <taxon>Propionibacteriales</taxon>
        <taxon>Nocardioidaceae</taxon>
        <taxon>Micropruina</taxon>
    </lineage>
</organism>
<evidence type="ECO:0000313" key="3">
    <source>
        <dbReference type="Proteomes" id="UP000238164"/>
    </source>
</evidence>
<sequence>MAGAVESELVDSNPVALPSRTKVRTKRAKNIEPLTVAQVADLARAMPARLSMAVLLGCWCAPRYGELSELRRQDVDLKEGVLKVSRGMVKVKGGYFVGTKTDAGVRRVHVPPALLPELKTHLDTYVDAGPEALLLPAPNGGHRIRPPSRGSSRRLLWLRVAPTRHHPRCATPAPHWPPPSEPPPPTSWRALATPLRAWPCTTSTTWTGRTRG</sequence>
<proteinExistence type="predicted"/>
<dbReference type="OrthoDB" id="1822491at2"/>
<dbReference type="RefSeq" id="WP_158680794.1">
    <property type="nucleotide sequence ID" value="NZ_LT985188.1"/>
</dbReference>
<accession>A0A2N9JBJ5</accession>
<dbReference type="GO" id="GO:0006310">
    <property type="term" value="P:DNA recombination"/>
    <property type="evidence" value="ECO:0007669"/>
    <property type="project" value="UniProtKB-KW"/>
</dbReference>
<dbReference type="SUPFAM" id="SSF56349">
    <property type="entry name" value="DNA breaking-rejoining enzymes"/>
    <property type="match status" value="1"/>
</dbReference>
<dbReference type="Proteomes" id="UP000238164">
    <property type="component" value="Chromosome 1"/>
</dbReference>
<dbReference type="InterPro" id="IPR011010">
    <property type="entry name" value="DNA_brk_join_enz"/>
</dbReference>
<dbReference type="Gene3D" id="1.10.443.10">
    <property type="entry name" value="Intergrase catalytic core"/>
    <property type="match status" value="1"/>
</dbReference>
<keyword evidence="1" id="KW-0233">DNA recombination</keyword>
<evidence type="ECO:0000256" key="1">
    <source>
        <dbReference type="ARBA" id="ARBA00023172"/>
    </source>
</evidence>